<evidence type="ECO:0000313" key="2">
    <source>
        <dbReference type="Proteomes" id="UP000237798"/>
    </source>
</evidence>
<protein>
    <submittedName>
        <fullName evidence="1">Uncharacterized protein</fullName>
    </submittedName>
</protein>
<dbReference type="Proteomes" id="UP000237798">
    <property type="component" value="Unassembled WGS sequence"/>
</dbReference>
<proteinExistence type="predicted"/>
<dbReference type="AlphaFoldDB" id="A0A2T0BR73"/>
<keyword evidence="2" id="KW-1185">Reference proteome</keyword>
<organism evidence="1 2">
    <name type="scientific">Clostridium luticellarii</name>
    <dbReference type="NCBI Taxonomy" id="1691940"/>
    <lineage>
        <taxon>Bacteria</taxon>
        <taxon>Bacillati</taxon>
        <taxon>Bacillota</taxon>
        <taxon>Clostridia</taxon>
        <taxon>Eubacteriales</taxon>
        <taxon>Clostridiaceae</taxon>
        <taxon>Clostridium</taxon>
    </lineage>
</organism>
<accession>A0A2T0BR73</accession>
<comment type="caution">
    <text evidence="1">The sequence shown here is derived from an EMBL/GenBank/DDBJ whole genome shotgun (WGS) entry which is preliminary data.</text>
</comment>
<evidence type="ECO:0000313" key="1">
    <source>
        <dbReference type="EMBL" id="PRR86381.1"/>
    </source>
</evidence>
<dbReference type="EMBL" id="PVXP01000005">
    <property type="protein sequence ID" value="PRR86381.1"/>
    <property type="molecule type" value="Genomic_DNA"/>
</dbReference>
<gene>
    <name evidence="1" type="ORF">CLLU_06970</name>
</gene>
<name>A0A2T0BR73_9CLOT</name>
<reference evidence="1 2" key="1">
    <citation type="submission" date="2018-03" db="EMBL/GenBank/DDBJ databases">
        <title>Genome sequence of Clostridium luticellarii DSM 29923.</title>
        <authorList>
            <person name="Poehlein A."/>
            <person name="Daniel R."/>
        </authorList>
    </citation>
    <scope>NUCLEOTIDE SEQUENCE [LARGE SCALE GENOMIC DNA]</scope>
    <source>
        <strain evidence="1 2">DSM 29923</strain>
    </source>
</reference>
<sequence length="70" mass="8411">MMENRLQQIEDEQDKCCLTGKHDFENIAFRNEIGRLTDKLYAQMRESSKLDILIKYNLEELKHAKFMEES</sequence>